<dbReference type="EMBL" id="MLJW01001570">
    <property type="protein sequence ID" value="OIQ77631.1"/>
    <property type="molecule type" value="Genomic_DNA"/>
</dbReference>
<feature type="region of interest" description="Disordered" evidence="1">
    <location>
        <begin position="41"/>
        <end position="71"/>
    </location>
</feature>
<dbReference type="AlphaFoldDB" id="A0A1J5QCB6"/>
<reference evidence="2" key="1">
    <citation type="submission" date="2016-10" db="EMBL/GenBank/DDBJ databases">
        <title>Sequence of Gallionella enrichment culture.</title>
        <authorList>
            <person name="Poehlein A."/>
            <person name="Muehling M."/>
            <person name="Daniel R."/>
        </authorList>
    </citation>
    <scope>NUCLEOTIDE SEQUENCE</scope>
</reference>
<gene>
    <name evidence="2" type="ORF">GALL_406780</name>
</gene>
<accession>A0A1J5QCB6</accession>
<organism evidence="2">
    <name type="scientific">mine drainage metagenome</name>
    <dbReference type="NCBI Taxonomy" id="410659"/>
    <lineage>
        <taxon>unclassified sequences</taxon>
        <taxon>metagenomes</taxon>
        <taxon>ecological metagenomes</taxon>
    </lineage>
</organism>
<protein>
    <submittedName>
        <fullName evidence="2">Uncharacterized protein</fullName>
    </submittedName>
</protein>
<comment type="caution">
    <text evidence="2">The sequence shown here is derived from an EMBL/GenBank/DDBJ whole genome shotgun (WGS) entry which is preliminary data.</text>
</comment>
<feature type="compositionally biased region" description="Basic and acidic residues" evidence="1">
    <location>
        <begin position="236"/>
        <end position="261"/>
    </location>
</feature>
<feature type="compositionally biased region" description="Basic and acidic residues" evidence="1">
    <location>
        <begin position="111"/>
        <end position="121"/>
    </location>
</feature>
<proteinExistence type="predicted"/>
<feature type="region of interest" description="Disordered" evidence="1">
    <location>
        <begin position="111"/>
        <end position="152"/>
    </location>
</feature>
<evidence type="ECO:0000256" key="1">
    <source>
        <dbReference type="SAM" id="MobiDB-lite"/>
    </source>
</evidence>
<feature type="region of interest" description="Disordered" evidence="1">
    <location>
        <begin position="227"/>
        <end position="263"/>
    </location>
</feature>
<feature type="region of interest" description="Disordered" evidence="1">
    <location>
        <begin position="1"/>
        <end position="24"/>
    </location>
</feature>
<sequence>MLRESGRVLGRPDPCVERADPEQPGAVVRDLHHVEAVLGVDPDERHPGVASTRPQPPDLAAHGSVAPVGGAADPLERRRDAVLAVAGRTLGSSTRDGRLDAHDDRVDLCGRRRSGQHERQRLRVGQGLVTNARDDPQPAPGRAQRQHPLSLADPRPCGLQVLGCEVELVVRPGLDRSSGAREPRGDPVLLGALEAVGLAGPAPQHPLRERGVHDGPHVVVGVEIDGHLAQQSGPRAGREDDVLVRRRDQDREPTPVRRGQAEGEGAVVRARWVDLLDDHDEGALVDGGTDTRRDDAELLVDLAHREVRRREQGSQRIGLLDHRRCGLDLVALPREPRHHAWASILSRASSARRAQEFSTTRRPTWSRCTRRPAPIDQHGCRAAPAALAWGNGP</sequence>
<evidence type="ECO:0000313" key="2">
    <source>
        <dbReference type="EMBL" id="OIQ77631.1"/>
    </source>
</evidence>
<name>A0A1J5QCB6_9ZZZZ</name>